<dbReference type="Gene3D" id="3.30.710.10">
    <property type="entry name" value="Potassium Channel Kv1.1, Chain A"/>
    <property type="match status" value="1"/>
</dbReference>
<evidence type="ECO:0000256" key="1">
    <source>
        <dbReference type="ARBA" id="ARBA00004906"/>
    </source>
</evidence>
<dbReference type="AlphaFoldDB" id="A0AAW1WAK8"/>
<comment type="caution">
    <text evidence="7">The sequence shown here is derived from an EMBL/GenBank/DDBJ whole genome shotgun (WGS) entry which is preliminary data.</text>
</comment>
<dbReference type="InterPro" id="IPR043454">
    <property type="entry name" value="NPH3/RPT2-like"/>
</dbReference>
<evidence type="ECO:0000256" key="4">
    <source>
        <dbReference type="SAM" id="MobiDB-lite"/>
    </source>
</evidence>
<dbReference type="EMBL" id="JBEDUW010000006">
    <property type="protein sequence ID" value="KAK9920916.1"/>
    <property type="molecule type" value="Genomic_DNA"/>
</dbReference>
<sequence length="621" mass="69135">MACMKLGVKSEAFHRDGQTWVCTTGLQSDVIVHVGEMSFHLHKFPLLSKSGLLEQLIEECSGKEGSGCALQLHGVPGGAKAFELVTKFCYGVKIELTALNVVILRCAAEYLRMTEDYDQENLIAKTEAFLNEVFGSWRDSIIALETCEEVQPYVEELHIVSRCIDSLATKACSDPKLFSWPMSGGSGIKKPTGTVSWNGIAAESKTQSPGENWWYEDVSFLSLPLYKRLIQAVESKGMSPESMAASLIAYARKYLPLMNRLSSFNDANHANSGTNISDEDQRALLEEIVGLLPNKKGVTSSKFLLRLLRTAMILHASQSCRENLEKRVGAQLDQAVLIDLLIPNMGYSVETLYDIDCIQRILDHFMSVNQPYPSSSPCIIDEGQLMSGTDPLTPITMVASLMDGYLAEVAPDVNLKLPKFEALAAVIPEYARPLDDGIYHAIDVFLKAHPWLTDAERELLCRLMNCDKLSLEASTHAAQNQKLPLRVIVQVLFFEQIRLRTSISGWLFVDNLENSQNHCGNLGLPSTNQVDPAQVDPAVGFDHEVRERVLELQKECSSMKKELQKLVKNKRSWNILPKRLGFRKKVDPCCPTDRMTPASCFNGQQNHDNGEVPHSTTKPQT</sequence>
<dbReference type="InterPro" id="IPR011333">
    <property type="entry name" value="SKP1/BTB/POZ_sf"/>
</dbReference>
<evidence type="ECO:0000259" key="5">
    <source>
        <dbReference type="PROSITE" id="PS50097"/>
    </source>
</evidence>
<accession>A0AAW1WAK8</accession>
<dbReference type="Pfam" id="PF03000">
    <property type="entry name" value="NPH3"/>
    <property type="match status" value="1"/>
</dbReference>
<dbReference type="InterPro" id="IPR027356">
    <property type="entry name" value="NPH3_dom"/>
</dbReference>
<dbReference type="InterPro" id="IPR000210">
    <property type="entry name" value="BTB/POZ_dom"/>
</dbReference>
<protein>
    <submittedName>
        <fullName evidence="7">Uncharacterized protein</fullName>
    </submittedName>
</protein>
<dbReference type="Proteomes" id="UP001457282">
    <property type="component" value="Unassembled WGS sequence"/>
</dbReference>
<gene>
    <name evidence="7" type="ORF">M0R45_029453</name>
</gene>
<evidence type="ECO:0000259" key="6">
    <source>
        <dbReference type="PROSITE" id="PS51649"/>
    </source>
</evidence>
<reference evidence="7 8" key="1">
    <citation type="journal article" date="2023" name="G3 (Bethesda)">
        <title>A chromosome-length genome assembly and annotation of blackberry (Rubus argutus, cv. 'Hillquist').</title>
        <authorList>
            <person name="Bruna T."/>
            <person name="Aryal R."/>
            <person name="Dudchenko O."/>
            <person name="Sargent D.J."/>
            <person name="Mead D."/>
            <person name="Buti M."/>
            <person name="Cavallini A."/>
            <person name="Hytonen T."/>
            <person name="Andres J."/>
            <person name="Pham M."/>
            <person name="Weisz D."/>
            <person name="Mascagni F."/>
            <person name="Usai G."/>
            <person name="Natali L."/>
            <person name="Bassil N."/>
            <person name="Fernandez G.E."/>
            <person name="Lomsadze A."/>
            <person name="Armour M."/>
            <person name="Olukolu B."/>
            <person name="Poorten T."/>
            <person name="Britton C."/>
            <person name="Davik J."/>
            <person name="Ashrafi H."/>
            <person name="Aiden E.L."/>
            <person name="Borodovsky M."/>
            <person name="Worthington M."/>
        </authorList>
    </citation>
    <scope>NUCLEOTIDE SEQUENCE [LARGE SCALE GENOMIC DNA]</scope>
    <source>
        <strain evidence="7">PI 553951</strain>
    </source>
</reference>
<dbReference type="Pfam" id="PF00651">
    <property type="entry name" value="BTB"/>
    <property type="match status" value="1"/>
</dbReference>
<feature type="region of interest" description="Disordered" evidence="4">
    <location>
        <begin position="600"/>
        <end position="621"/>
    </location>
</feature>
<comment type="pathway">
    <text evidence="1">Protein modification; protein ubiquitination.</text>
</comment>
<name>A0AAW1WAK8_RUBAR</name>
<evidence type="ECO:0000256" key="3">
    <source>
        <dbReference type="PROSITE-ProRule" id="PRU00982"/>
    </source>
</evidence>
<evidence type="ECO:0000256" key="2">
    <source>
        <dbReference type="ARBA" id="ARBA00022786"/>
    </source>
</evidence>
<evidence type="ECO:0000313" key="7">
    <source>
        <dbReference type="EMBL" id="KAK9920916.1"/>
    </source>
</evidence>
<feature type="domain" description="BTB" evidence="5">
    <location>
        <begin position="28"/>
        <end position="98"/>
    </location>
</feature>
<evidence type="ECO:0000313" key="8">
    <source>
        <dbReference type="Proteomes" id="UP001457282"/>
    </source>
</evidence>
<keyword evidence="2" id="KW-0833">Ubl conjugation pathway</keyword>
<feature type="domain" description="NPH3" evidence="6">
    <location>
        <begin position="212"/>
        <end position="498"/>
    </location>
</feature>
<proteinExistence type="inferred from homology"/>
<dbReference type="PANTHER" id="PTHR32370">
    <property type="entry name" value="OS12G0117600 PROTEIN"/>
    <property type="match status" value="1"/>
</dbReference>
<dbReference type="SUPFAM" id="SSF54695">
    <property type="entry name" value="POZ domain"/>
    <property type="match status" value="1"/>
</dbReference>
<keyword evidence="8" id="KW-1185">Reference proteome</keyword>
<comment type="similarity">
    <text evidence="3">Belongs to the NPH3 family.</text>
</comment>
<dbReference type="PROSITE" id="PS50097">
    <property type="entry name" value="BTB"/>
    <property type="match status" value="1"/>
</dbReference>
<organism evidence="7 8">
    <name type="scientific">Rubus argutus</name>
    <name type="common">Southern blackberry</name>
    <dbReference type="NCBI Taxonomy" id="59490"/>
    <lineage>
        <taxon>Eukaryota</taxon>
        <taxon>Viridiplantae</taxon>
        <taxon>Streptophyta</taxon>
        <taxon>Embryophyta</taxon>
        <taxon>Tracheophyta</taxon>
        <taxon>Spermatophyta</taxon>
        <taxon>Magnoliopsida</taxon>
        <taxon>eudicotyledons</taxon>
        <taxon>Gunneridae</taxon>
        <taxon>Pentapetalae</taxon>
        <taxon>rosids</taxon>
        <taxon>fabids</taxon>
        <taxon>Rosales</taxon>
        <taxon>Rosaceae</taxon>
        <taxon>Rosoideae</taxon>
        <taxon>Rosoideae incertae sedis</taxon>
        <taxon>Rubus</taxon>
    </lineage>
</organism>
<dbReference type="PROSITE" id="PS51649">
    <property type="entry name" value="NPH3"/>
    <property type="match status" value="1"/>
</dbReference>